<gene>
    <name evidence="2" type="ORF">X798_03079</name>
</gene>
<protein>
    <submittedName>
        <fullName evidence="2">Uncharacterized protein</fullName>
    </submittedName>
</protein>
<proteinExistence type="predicted"/>
<keyword evidence="1" id="KW-1133">Transmembrane helix</keyword>
<reference evidence="2 3" key="1">
    <citation type="submission" date="2015-12" db="EMBL/GenBank/DDBJ databases">
        <title>Draft genome of the nematode, Onchocerca flexuosa.</title>
        <authorList>
            <person name="Mitreva M."/>
        </authorList>
    </citation>
    <scope>NUCLEOTIDE SEQUENCE [LARGE SCALE GENOMIC DNA]</scope>
    <source>
        <strain evidence="2">Red Deer</strain>
    </source>
</reference>
<feature type="transmembrane region" description="Helical" evidence="1">
    <location>
        <begin position="42"/>
        <end position="59"/>
    </location>
</feature>
<organism evidence="2 3">
    <name type="scientific">Onchocerca flexuosa</name>
    <dbReference type="NCBI Taxonomy" id="387005"/>
    <lineage>
        <taxon>Eukaryota</taxon>
        <taxon>Metazoa</taxon>
        <taxon>Ecdysozoa</taxon>
        <taxon>Nematoda</taxon>
        <taxon>Chromadorea</taxon>
        <taxon>Rhabditida</taxon>
        <taxon>Spirurina</taxon>
        <taxon>Spiruromorpha</taxon>
        <taxon>Filarioidea</taxon>
        <taxon>Onchocercidae</taxon>
        <taxon>Onchocerca</taxon>
    </lineage>
</organism>
<dbReference type="Proteomes" id="UP000242913">
    <property type="component" value="Unassembled WGS sequence"/>
</dbReference>
<evidence type="ECO:0000313" key="2">
    <source>
        <dbReference type="EMBL" id="OZC09973.1"/>
    </source>
</evidence>
<keyword evidence="3" id="KW-1185">Reference proteome</keyword>
<keyword evidence="1" id="KW-0812">Transmembrane</keyword>
<sequence>MRVKQKTMKKTDKEEEAIFWVKSAGIGTVRRYRKRAKVQKRTLLRIILLINSPYNLWMIKKSNERLKTSTISGKIRC</sequence>
<dbReference type="AlphaFoldDB" id="A0A238BXH2"/>
<keyword evidence="1" id="KW-0472">Membrane</keyword>
<name>A0A238BXH2_9BILA</name>
<accession>A0A238BXH2</accession>
<evidence type="ECO:0000256" key="1">
    <source>
        <dbReference type="SAM" id="Phobius"/>
    </source>
</evidence>
<evidence type="ECO:0000313" key="3">
    <source>
        <dbReference type="Proteomes" id="UP000242913"/>
    </source>
</evidence>
<dbReference type="EMBL" id="KZ269990">
    <property type="protein sequence ID" value="OZC09973.1"/>
    <property type="molecule type" value="Genomic_DNA"/>
</dbReference>